<gene>
    <name evidence="3" type="ORF">ZIOFF_071713</name>
</gene>
<feature type="region of interest" description="Disordered" evidence="2">
    <location>
        <begin position="314"/>
        <end position="352"/>
    </location>
</feature>
<protein>
    <submittedName>
        <fullName evidence="3">Uncharacterized protein</fullName>
    </submittedName>
</protein>
<comment type="caution">
    <text evidence="3">The sequence shown here is derived from an EMBL/GenBank/DDBJ whole genome shotgun (WGS) entry which is preliminary data.</text>
</comment>
<feature type="compositionally biased region" description="Polar residues" evidence="2">
    <location>
        <begin position="334"/>
        <end position="352"/>
    </location>
</feature>
<dbReference type="Gene3D" id="2.60.40.2700">
    <property type="match status" value="1"/>
</dbReference>
<dbReference type="EMBL" id="JACMSC010000021">
    <property type="protein sequence ID" value="KAG6470636.1"/>
    <property type="molecule type" value="Genomic_DNA"/>
</dbReference>
<feature type="region of interest" description="Disordered" evidence="2">
    <location>
        <begin position="126"/>
        <end position="162"/>
    </location>
</feature>
<organism evidence="3 4">
    <name type="scientific">Zingiber officinale</name>
    <name type="common">Ginger</name>
    <name type="synonym">Amomum zingiber</name>
    <dbReference type="NCBI Taxonomy" id="94328"/>
    <lineage>
        <taxon>Eukaryota</taxon>
        <taxon>Viridiplantae</taxon>
        <taxon>Streptophyta</taxon>
        <taxon>Embryophyta</taxon>
        <taxon>Tracheophyta</taxon>
        <taxon>Spermatophyta</taxon>
        <taxon>Magnoliopsida</taxon>
        <taxon>Liliopsida</taxon>
        <taxon>Zingiberales</taxon>
        <taxon>Zingiberaceae</taxon>
        <taxon>Zingiber</taxon>
    </lineage>
</organism>
<sequence>MTKWYCIMQLEANNLLKNELLQKTQELEKYRSEIKSLRSSEMSANDHLDAYKTSYSNSSVGHEAERRRVENHSPLNPQDMLVLHQNGVAGREEHHGESGTASQQYFENKVKGDLRKIPGVNSSYCASSSQYSIPSSQSLSPSRHKKEGEQDQRLGSPGNGLVPVSDLNSNILWKQELMVKVREHEEEIAQLRQHLADYSVKEAQICNEKYVLDKRIAYMRMAAKTEKSTFIASLVPLLSEHDLQPSVVDAHSIISTLKVLFTHMQQKLIIAEEKLKESQYQIAPWYLDASNADFPAQSPSHPVSVQVVVSPLNPHAKSPISSPNLQTRPDRETVGNQNQQVGPSSIPTKNEISTPFMRDHRAQDASGQINASRLSFESRSQNPSSKVPGGSSQTDDPATVANNGKETSFHWAPRSSPYLTTGQDEQNVYPYLPTVLEEPGSSFSEDDDPLPAIDGLQISGDAYPGNELLASGYSINGTTTCNFEWVRYLEDGSLKFIEGAKQPKYLVTADDVDSYLAIEVQPLDDRKRKVISSIKFFPCKFSINL</sequence>
<name>A0A8J5BEK4_ZINOF</name>
<accession>A0A8J5BEK4</accession>
<proteinExistence type="predicted"/>
<dbReference type="PANTHER" id="PTHR31149:SF10">
    <property type="entry name" value="OS05G0100900 PROTEIN"/>
    <property type="match status" value="1"/>
</dbReference>
<dbReference type="PANTHER" id="PTHR31149">
    <property type="entry name" value="EXPRESSED PROTEIN"/>
    <property type="match status" value="1"/>
</dbReference>
<feature type="compositionally biased region" description="Polar residues" evidence="2">
    <location>
        <begin position="375"/>
        <end position="406"/>
    </location>
</feature>
<feature type="region of interest" description="Disordered" evidence="2">
    <location>
        <begin position="55"/>
        <end position="79"/>
    </location>
</feature>
<feature type="compositionally biased region" description="Basic and acidic residues" evidence="2">
    <location>
        <begin position="62"/>
        <end position="71"/>
    </location>
</feature>
<dbReference type="GO" id="GO:0005886">
    <property type="term" value="C:plasma membrane"/>
    <property type="evidence" value="ECO:0007669"/>
    <property type="project" value="TreeGrafter"/>
</dbReference>
<evidence type="ECO:0000313" key="4">
    <source>
        <dbReference type="Proteomes" id="UP000734854"/>
    </source>
</evidence>
<keyword evidence="4" id="KW-1185">Reference proteome</keyword>
<reference evidence="3 4" key="1">
    <citation type="submission" date="2020-08" db="EMBL/GenBank/DDBJ databases">
        <title>Plant Genome Project.</title>
        <authorList>
            <person name="Zhang R.-G."/>
        </authorList>
    </citation>
    <scope>NUCLEOTIDE SEQUENCE [LARGE SCALE GENOMIC DNA]</scope>
    <source>
        <tissue evidence="3">Rhizome</tissue>
    </source>
</reference>
<dbReference type="AlphaFoldDB" id="A0A8J5BEK4"/>
<feature type="coiled-coil region" evidence="1">
    <location>
        <begin position="13"/>
        <end position="40"/>
    </location>
</feature>
<evidence type="ECO:0000313" key="3">
    <source>
        <dbReference type="EMBL" id="KAG6470636.1"/>
    </source>
</evidence>
<dbReference type="FunFam" id="2.60.40.2700:FF:000001">
    <property type="entry name" value="Transmembrane protein"/>
    <property type="match status" value="1"/>
</dbReference>
<evidence type="ECO:0000256" key="2">
    <source>
        <dbReference type="SAM" id="MobiDB-lite"/>
    </source>
</evidence>
<feature type="region of interest" description="Disordered" evidence="2">
    <location>
        <begin position="375"/>
        <end position="424"/>
    </location>
</feature>
<feature type="compositionally biased region" description="Low complexity" evidence="2">
    <location>
        <begin position="126"/>
        <end position="141"/>
    </location>
</feature>
<keyword evidence="1" id="KW-0175">Coiled coil</keyword>
<feature type="coiled-coil region" evidence="1">
    <location>
        <begin position="174"/>
        <end position="201"/>
    </location>
</feature>
<dbReference type="Proteomes" id="UP000734854">
    <property type="component" value="Unassembled WGS sequence"/>
</dbReference>
<evidence type="ECO:0000256" key="1">
    <source>
        <dbReference type="SAM" id="Coils"/>
    </source>
</evidence>